<comment type="caution">
    <text evidence="1">The sequence shown here is derived from an EMBL/GenBank/DDBJ whole genome shotgun (WGS) entry which is preliminary data.</text>
</comment>
<evidence type="ECO:0000313" key="1">
    <source>
        <dbReference type="EMBL" id="CAL5141572.1"/>
    </source>
</evidence>
<organism evidence="1 2">
    <name type="scientific">Calicophoron daubneyi</name>
    <name type="common">Rumen fluke</name>
    <name type="synonym">Paramphistomum daubneyi</name>
    <dbReference type="NCBI Taxonomy" id="300641"/>
    <lineage>
        <taxon>Eukaryota</taxon>
        <taxon>Metazoa</taxon>
        <taxon>Spiralia</taxon>
        <taxon>Lophotrochozoa</taxon>
        <taxon>Platyhelminthes</taxon>
        <taxon>Trematoda</taxon>
        <taxon>Digenea</taxon>
        <taxon>Plagiorchiida</taxon>
        <taxon>Pronocephalata</taxon>
        <taxon>Paramphistomoidea</taxon>
        <taxon>Paramphistomidae</taxon>
        <taxon>Calicophoron</taxon>
    </lineage>
</organism>
<name>A0AAV2TZ84_CALDB</name>
<proteinExistence type="predicted"/>
<reference evidence="1" key="1">
    <citation type="submission" date="2024-06" db="EMBL/GenBank/DDBJ databases">
        <authorList>
            <person name="Liu X."/>
            <person name="Lenzi L."/>
            <person name="Haldenby T S."/>
            <person name="Uol C."/>
        </authorList>
    </citation>
    <scope>NUCLEOTIDE SEQUENCE</scope>
</reference>
<evidence type="ECO:0000313" key="2">
    <source>
        <dbReference type="Proteomes" id="UP001497525"/>
    </source>
</evidence>
<dbReference type="Proteomes" id="UP001497525">
    <property type="component" value="Unassembled WGS sequence"/>
</dbReference>
<dbReference type="AlphaFoldDB" id="A0AAV2TZ84"/>
<sequence length="93" mass="11230">MKFDMSDIRNKMRNWPAFARGSLNLVCDKKQKLLRSITDHPHRVHSKDKVDDACKRIFSYLEYEQRMLTKYFTYMKNNAKSIRLLIRVHGFSF</sequence>
<accession>A0AAV2TZ84</accession>
<dbReference type="EMBL" id="CAXLJL010000900">
    <property type="protein sequence ID" value="CAL5141572.1"/>
    <property type="molecule type" value="Genomic_DNA"/>
</dbReference>
<gene>
    <name evidence="1" type="ORF">CDAUBV1_LOCUS16800</name>
</gene>
<protein>
    <submittedName>
        <fullName evidence="1">Uncharacterized protein</fullName>
    </submittedName>
</protein>